<dbReference type="GeneID" id="87958764"/>
<keyword evidence="6 12" id="KW-0949">S-adenosyl-L-methionine</keyword>
<evidence type="ECO:0000256" key="1">
    <source>
        <dbReference type="ARBA" id="ARBA00004514"/>
    </source>
</evidence>
<feature type="compositionally biased region" description="Acidic residues" evidence="13">
    <location>
        <begin position="131"/>
        <end position="142"/>
    </location>
</feature>
<dbReference type="EMBL" id="CP141889">
    <property type="protein sequence ID" value="WRT69645.1"/>
    <property type="molecule type" value="Genomic_DNA"/>
</dbReference>
<dbReference type="PROSITE" id="PS51678">
    <property type="entry name" value="SAM_MT_PRMT"/>
    <property type="match status" value="1"/>
</dbReference>
<comment type="subcellular location">
    <subcellularLocation>
        <location evidence="1">Cytoplasm</location>
        <location evidence="1">Cytosol</location>
    </subcellularLocation>
</comment>
<reference evidence="16 17" key="1">
    <citation type="submission" date="2024-01" db="EMBL/GenBank/DDBJ databases">
        <title>Comparative genomics of Cryptococcus and Kwoniella reveals pathogenesis evolution and contrasting modes of karyotype evolution via chromosome fusion or intercentromeric recombination.</title>
        <authorList>
            <person name="Coelho M.A."/>
            <person name="David-Palma M."/>
            <person name="Shea T."/>
            <person name="Bowers K."/>
            <person name="McGinley-Smith S."/>
            <person name="Mohammad A.W."/>
            <person name="Gnirke A."/>
            <person name="Yurkov A.M."/>
            <person name="Nowrousian M."/>
            <person name="Sun S."/>
            <person name="Cuomo C.A."/>
            <person name="Heitman J."/>
        </authorList>
    </citation>
    <scope>NUCLEOTIDE SEQUENCE [LARGE SCALE GENOMIC DNA]</scope>
    <source>
        <strain evidence="16">CBS 11374</strain>
    </source>
</reference>
<sequence length="594" mass="66123">MSYKVNIPVVPPRSASSASSTSDVDEEDDNFSDWASSLGEARQTKSLFDETVLPTPEAVIQHDANIWDFNLQSTCEKLGLDMFGRIRLINLIRNAGLTKDQIEALKSSDPLFKDDNLLKPVIPDDPLLQYDPDDSWSDDEDIPPPPQPSAGPSQTLDQAKTASTSPESSKIAQLEAELEKARKDLASMRQLVSNTIGSEDEDEQTNGEASHSEVQGKGKGKAVERDDDTHYFHSYEENDIHEIMLKDTVRTVSYARFILSNPKVFKNAVVMDVGCGTGILSMLAAKAGAQHVYAIEASGLAVKARENIRKNGFEDVITVIQGKVEDIQLPVKEVDVIVSEWMGYMLLYESMLDSVLVARDRFLAPAGLMAPSQTRLVISAITGDRTWKERIAFWPSVYGFDLSTMQLPAFEEGLTEIVDKEEIVTSEAIVRDINSHTATIKSLDFHSSFTLKPTTSSETTIKAFLTHFDTFFNYVSGEQSHIPPAQDVEIVSFGDDEFERPVEPLSSNEGKDGRQISFTTGPRGKYTHWKQVVFLLRDHIILKSNQQIDGKFFCKKSPTNSRELDVEIHYRVVDSEGEGAQGEGDYSVQCYKVR</sequence>
<keyword evidence="7" id="KW-0479">Metal-binding</keyword>
<keyword evidence="9" id="KW-0862">Zinc</keyword>
<evidence type="ECO:0000256" key="3">
    <source>
        <dbReference type="ARBA" id="ARBA00022490"/>
    </source>
</evidence>
<keyword evidence="17" id="KW-1185">Reference proteome</keyword>
<dbReference type="Gene3D" id="3.40.50.150">
    <property type="entry name" value="Vaccinia Virus protein VP39"/>
    <property type="match status" value="1"/>
</dbReference>
<dbReference type="Proteomes" id="UP001329825">
    <property type="component" value="Chromosome 9"/>
</dbReference>
<protein>
    <recommendedName>
        <fullName evidence="2">type I protein arginine methyltransferase</fullName>
        <ecNumber evidence="2">2.1.1.319</ecNumber>
    </recommendedName>
</protein>
<dbReference type="InterPro" id="IPR036236">
    <property type="entry name" value="Znf_C2H2_sf"/>
</dbReference>
<keyword evidence="5 12" id="KW-0808">Transferase</keyword>
<dbReference type="InterPro" id="IPR029063">
    <property type="entry name" value="SAM-dependent_MTases_sf"/>
</dbReference>
<dbReference type="CDD" id="cd02440">
    <property type="entry name" value="AdoMet_MTases"/>
    <property type="match status" value="1"/>
</dbReference>
<dbReference type="RefSeq" id="XP_062794384.1">
    <property type="nucleotide sequence ID" value="XM_062938333.1"/>
</dbReference>
<evidence type="ECO:0000256" key="8">
    <source>
        <dbReference type="ARBA" id="ARBA00022771"/>
    </source>
</evidence>
<dbReference type="SUPFAM" id="SSF57667">
    <property type="entry name" value="beta-beta-alpha zinc fingers"/>
    <property type="match status" value="1"/>
</dbReference>
<evidence type="ECO:0000259" key="14">
    <source>
        <dbReference type="Pfam" id="PF21137"/>
    </source>
</evidence>
<evidence type="ECO:0000256" key="6">
    <source>
        <dbReference type="ARBA" id="ARBA00022691"/>
    </source>
</evidence>
<evidence type="ECO:0000256" key="10">
    <source>
        <dbReference type="ARBA" id="ARBA00047384"/>
    </source>
</evidence>
<evidence type="ECO:0000256" key="12">
    <source>
        <dbReference type="PROSITE-ProRule" id="PRU01015"/>
    </source>
</evidence>
<feature type="domain" description="Protein arginine N-methyltransferase 3-like C2H2 zinc finger" evidence="14">
    <location>
        <begin position="75"/>
        <end position="120"/>
    </location>
</feature>
<evidence type="ECO:0000313" key="16">
    <source>
        <dbReference type="EMBL" id="WRT69645.1"/>
    </source>
</evidence>
<dbReference type="InterPro" id="IPR025799">
    <property type="entry name" value="Arg_MeTrfase"/>
</dbReference>
<feature type="domain" description="Protein arginine N-methyltransferase" evidence="15">
    <location>
        <begin position="514"/>
        <end position="573"/>
    </location>
</feature>
<evidence type="ECO:0000256" key="9">
    <source>
        <dbReference type="ARBA" id="ARBA00022833"/>
    </source>
</evidence>
<name>A0ABZ1D6U7_9TREE</name>
<organism evidence="16 17">
    <name type="scientific">Kwoniella shivajii</name>
    <dbReference type="NCBI Taxonomy" id="564305"/>
    <lineage>
        <taxon>Eukaryota</taxon>
        <taxon>Fungi</taxon>
        <taxon>Dikarya</taxon>
        <taxon>Basidiomycota</taxon>
        <taxon>Agaricomycotina</taxon>
        <taxon>Tremellomycetes</taxon>
        <taxon>Tremellales</taxon>
        <taxon>Cryptococcaceae</taxon>
        <taxon>Kwoniella</taxon>
    </lineage>
</organism>
<feature type="region of interest" description="Disordered" evidence="13">
    <location>
        <begin position="195"/>
        <end position="223"/>
    </location>
</feature>
<evidence type="ECO:0000256" key="11">
    <source>
        <dbReference type="ARBA" id="ARBA00049303"/>
    </source>
</evidence>
<comment type="catalytic activity">
    <reaction evidence="11">
        <text>L-arginyl-[protein] + S-adenosyl-L-methionine = N(omega)-methyl-L-arginyl-[protein] + S-adenosyl-L-homocysteine + H(+)</text>
        <dbReference type="Rhea" id="RHEA:48100"/>
        <dbReference type="Rhea" id="RHEA-COMP:10532"/>
        <dbReference type="Rhea" id="RHEA-COMP:11990"/>
        <dbReference type="ChEBI" id="CHEBI:15378"/>
        <dbReference type="ChEBI" id="CHEBI:29965"/>
        <dbReference type="ChEBI" id="CHEBI:57856"/>
        <dbReference type="ChEBI" id="CHEBI:59789"/>
        <dbReference type="ChEBI" id="CHEBI:65280"/>
    </reaction>
    <physiologicalReaction direction="left-to-right" evidence="11">
        <dbReference type="Rhea" id="RHEA:48101"/>
    </physiologicalReaction>
</comment>
<feature type="domain" description="Protein arginine N-methyltransferase" evidence="15">
    <location>
        <begin position="376"/>
        <end position="475"/>
    </location>
</feature>
<evidence type="ECO:0000256" key="13">
    <source>
        <dbReference type="SAM" id="MobiDB-lite"/>
    </source>
</evidence>
<gene>
    <name evidence="16" type="ORF">IL334_006634</name>
</gene>
<feature type="compositionally biased region" description="Basic and acidic residues" evidence="13">
    <location>
        <begin position="210"/>
        <end position="223"/>
    </location>
</feature>
<dbReference type="PANTHER" id="PTHR11006:SF53">
    <property type="entry name" value="PROTEIN ARGININE N-METHYLTRANSFERASE 3"/>
    <property type="match status" value="1"/>
</dbReference>
<keyword evidence="4 12" id="KW-0489">Methyltransferase</keyword>
<evidence type="ECO:0000256" key="2">
    <source>
        <dbReference type="ARBA" id="ARBA00011925"/>
    </source>
</evidence>
<comment type="catalytic activity">
    <reaction evidence="10">
        <text>L-arginyl-[protein] + 2 S-adenosyl-L-methionine = N(omega),N(omega)-dimethyl-L-arginyl-[protein] + 2 S-adenosyl-L-homocysteine + 2 H(+)</text>
        <dbReference type="Rhea" id="RHEA:48096"/>
        <dbReference type="Rhea" id="RHEA-COMP:10532"/>
        <dbReference type="Rhea" id="RHEA-COMP:11991"/>
        <dbReference type="ChEBI" id="CHEBI:15378"/>
        <dbReference type="ChEBI" id="CHEBI:29965"/>
        <dbReference type="ChEBI" id="CHEBI:57856"/>
        <dbReference type="ChEBI" id="CHEBI:59789"/>
        <dbReference type="ChEBI" id="CHEBI:61897"/>
        <dbReference type="EC" id="2.1.1.319"/>
    </reaction>
    <physiologicalReaction direction="left-to-right" evidence="10">
        <dbReference type="Rhea" id="RHEA:48097"/>
    </physiologicalReaction>
</comment>
<evidence type="ECO:0000256" key="5">
    <source>
        <dbReference type="ARBA" id="ARBA00022679"/>
    </source>
</evidence>
<evidence type="ECO:0000256" key="7">
    <source>
        <dbReference type="ARBA" id="ARBA00022723"/>
    </source>
</evidence>
<evidence type="ECO:0000259" key="15">
    <source>
        <dbReference type="Pfam" id="PF22528"/>
    </source>
</evidence>
<dbReference type="Pfam" id="PF22528">
    <property type="entry name" value="PRMT_C"/>
    <property type="match status" value="2"/>
</dbReference>
<dbReference type="SUPFAM" id="SSF53335">
    <property type="entry name" value="S-adenosyl-L-methionine-dependent methyltransferases"/>
    <property type="match status" value="1"/>
</dbReference>
<evidence type="ECO:0000313" key="17">
    <source>
        <dbReference type="Proteomes" id="UP001329825"/>
    </source>
</evidence>
<accession>A0ABZ1D6U7</accession>
<dbReference type="InterPro" id="IPR055135">
    <property type="entry name" value="PRMT_dom"/>
</dbReference>
<evidence type="ECO:0000256" key="4">
    <source>
        <dbReference type="ARBA" id="ARBA00022603"/>
    </source>
</evidence>
<feature type="region of interest" description="Disordered" evidence="13">
    <location>
        <begin position="1"/>
        <end position="32"/>
    </location>
</feature>
<feature type="compositionally biased region" description="Polar residues" evidence="13">
    <location>
        <begin position="155"/>
        <end position="171"/>
    </location>
</feature>
<dbReference type="PANTHER" id="PTHR11006">
    <property type="entry name" value="PROTEIN ARGININE N-METHYLTRANSFERASE"/>
    <property type="match status" value="1"/>
</dbReference>
<keyword evidence="3" id="KW-0963">Cytoplasm</keyword>
<proteinExistence type="predicted"/>
<keyword evidence="8" id="KW-0863">Zinc-finger</keyword>
<dbReference type="Gene3D" id="2.70.160.11">
    <property type="entry name" value="Hnrnp arginine n-methyltransferase1"/>
    <property type="match status" value="1"/>
</dbReference>
<dbReference type="EC" id="2.1.1.319" evidence="2"/>
<feature type="region of interest" description="Disordered" evidence="13">
    <location>
        <begin position="115"/>
        <end position="171"/>
    </location>
</feature>
<dbReference type="InterPro" id="IPR049482">
    <property type="entry name" value="ANM3-like_C2H2_Zf"/>
</dbReference>
<dbReference type="Pfam" id="PF06325">
    <property type="entry name" value="PrmA"/>
    <property type="match status" value="1"/>
</dbReference>
<dbReference type="Pfam" id="PF21137">
    <property type="entry name" value="ANM3_C2H2_Zf"/>
    <property type="match status" value="1"/>
</dbReference>